<evidence type="ECO:0000313" key="2">
    <source>
        <dbReference type="EMBL" id="KII82610.1"/>
    </source>
</evidence>
<evidence type="ECO:0000256" key="1">
    <source>
        <dbReference type="SAM" id="MobiDB-lite"/>
    </source>
</evidence>
<dbReference type="EMBL" id="KN832862">
    <property type="protein sequence ID" value="KII82610.1"/>
    <property type="molecule type" value="Genomic_DNA"/>
</dbReference>
<sequence length="256" mass="28108">MHEECIPAISDAPRTPRHPSASPPSRSSTKPPTSTTATRQRAPSTRHPAGARHRHPLLCPVTPRHHPSHHTLPATSISAASAAHKAAQCAGKQGHAHSVARTGQQRRGEQAGNNEHQERRDWGSRATPPFADPHQRIGPDRARPALRLRVDRSHELPLPPSYHPRLVFDAGAHPSAAAVRRAHCALKPRPHTPSTLGRPTPRRATRPDVNYDVRVQRRVHGREDKVCKPSAPGVYTGHAPSMQLVEVDDDDDDDEF</sequence>
<feature type="compositionally biased region" description="Low complexity" evidence="1">
    <location>
        <begin position="18"/>
        <end position="39"/>
    </location>
</feature>
<evidence type="ECO:0000313" key="3">
    <source>
        <dbReference type="Proteomes" id="UP000053263"/>
    </source>
</evidence>
<protein>
    <submittedName>
        <fullName evidence="2">Uncharacterized protein</fullName>
    </submittedName>
</protein>
<dbReference type="Proteomes" id="UP000053263">
    <property type="component" value="Unassembled WGS sequence"/>
</dbReference>
<feature type="compositionally biased region" description="Basic and acidic residues" evidence="1">
    <location>
        <begin position="133"/>
        <end position="142"/>
    </location>
</feature>
<feature type="region of interest" description="Disordered" evidence="1">
    <location>
        <begin position="1"/>
        <end position="142"/>
    </location>
</feature>
<feature type="compositionally biased region" description="Low complexity" evidence="1">
    <location>
        <begin position="74"/>
        <end position="90"/>
    </location>
</feature>
<organism evidence="2 3">
    <name type="scientific">Plicaturopsis crispa FD-325 SS-3</name>
    <dbReference type="NCBI Taxonomy" id="944288"/>
    <lineage>
        <taxon>Eukaryota</taxon>
        <taxon>Fungi</taxon>
        <taxon>Dikarya</taxon>
        <taxon>Basidiomycota</taxon>
        <taxon>Agaricomycotina</taxon>
        <taxon>Agaricomycetes</taxon>
        <taxon>Agaricomycetidae</taxon>
        <taxon>Amylocorticiales</taxon>
        <taxon>Amylocorticiaceae</taxon>
        <taxon>Plicatura</taxon>
        <taxon>Plicaturopsis crispa</taxon>
    </lineage>
</organism>
<keyword evidence="3" id="KW-1185">Reference proteome</keyword>
<dbReference type="HOGENOM" id="CLU_1086322_0_0_1"/>
<reference evidence="2 3" key="1">
    <citation type="submission" date="2014-06" db="EMBL/GenBank/DDBJ databases">
        <title>Evolutionary Origins and Diversification of the Mycorrhizal Mutualists.</title>
        <authorList>
            <consortium name="DOE Joint Genome Institute"/>
            <consortium name="Mycorrhizal Genomics Consortium"/>
            <person name="Kohler A."/>
            <person name="Kuo A."/>
            <person name="Nagy L.G."/>
            <person name="Floudas D."/>
            <person name="Copeland A."/>
            <person name="Barry K.W."/>
            <person name="Cichocki N."/>
            <person name="Veneault-Fourrey C."/>
            <person name="LaButti K."/>
            <person name="Lindquist E.A."/>
            <person name="Lipzen A."/>
            <person name="Lundell T."/>
            <person name="Morin E."/>
            <person name="Murat C."/>
            <person name="Riley R."/>
            <person name="Ohm R."/>
            <person name="Sun H."/>
            <person name="Tunlid A."/>
            <person name="Henrissat B."/>
            <person name="Grigoriev I.V."/>
            <person name="Hibbett D.S."/>
            <person name="Martin F."/>
        </authorList>
    </citation>
    <scope>NUCLEOTIDE SEQUENCE [LARGE SCALE GENOMIC DNA]</scope>
    <source>
        <strain evidence="2 3">FD-325 SS-3</strain>
    </source>
</reference>
<feature type="region of interest" description="Disordered" evidence="1">
    <location>
        <begin position="186"/>
        <end position="256"/>
    </location>
</feature>
<accession>A0A0C9SUT1</accession>
<name>A0A0C9SUT1_PLICR</name>
<dbReference type="AlphaFoldDB" id="A0A0C9SUT1"/>
<feature type="compositionally biased region" description="Basic and acidic residues" evidence="1">
    <location>
        <begin position="205"/>
        <end position="227"/>
    </location>
</feature>
<proteinExistence type="predicted"/>
<feature type="compositionally biased region" description="Acidic residues" evidence="1">
    <location>
        <begin position="246"/>
        <end position="256"/>
    </location>
</feature>
<gene>
    <name evidence="2" type="ORF">PLICRDRAFT_181267</name>
</gene>